<organism evidence="1">
    <name type="scientific">Sesamum calycinum</name>
    <dbReference type="NCBI Taxonomy" id="2727403"/>
    <lineage>
        <taxon>Eukaryota</taxon>
        <taxon>Viridiplantae</taxon>
        <taxon>Streptophyta</taxon>
        <taxon>Embryophyta</taxon>
        <taxon>Tracheophyta</taxon>
        <taxon>Spermatophyta</taxon>
        <taxon>Magnoliopsida</taxon>
        <taxon>eudicotyledons</taxon>
        <taxon>Gunneridae</taxon>
        <taxon>Pentapetalae</taxon>
        <taxon>asterids</taxon>
        <taxon>lamiids</taxon>
        <taxon>Lamiales</taxon>
        <taxon>Pedaliaceae</taxon>
        <taxon>Sesamum</taxon>
    </lineage>
</organism>
<keyword evidence="1" id="KW-0418">Kinase</keyword>
<dbReference type="GO" id="GO:0016301">
    <property type="term" value="F:kinase activity"/>
    <property type="evidence" value="ECO:0007669"/>
    <property type="project" value="UniProtKB-KW"/>
</dbReference>
<dbReference type="InterPro" id="IPR011992">
    <property type="entry name" value="EF-hand-dom_pair"/>
</dbReference>
<comment type="caution">
    <text evidence="1">The sequence shown here is derived from an EMBL/GenBank/DDBJ whole genome shotgun (WGS) entry which is preliminary data.</text>
</comment>
<name>A0AAW2S9P6_9LAMI</name>
<sequence length="153" mass="16968">MNYGRQASEEPMIIEHCLTTTIVNGNRLVISWATQCLVKRISSDAITQIPKQPKSERSILANIGDSSIYNEALSKTLTEDELFYLKQQFALLEPSKNGTISLDNIISELGLSPSIPVHAVLHDWIRHTDGKLSFLGFVKLLHGVSSRSLAKAH</sequence>
<reference evidence="1" key="2">
    <citation type="journal article" date="2024" name="Plant">
        <title>Genomic evolution and insights into agronomic trait innovations of Sesamum species.</title>
        <authorList>
            <person name="Miao H."/>
            <person name="Wang L."/>
            <person name="Qu L."/>
            <person name="Liu H."/>
            <person name="Sun Y."/>
            <person name="Le M."/>
            <person name="Wang Q."/>
            <person name="Wei S."/>
            <person name="Zheng Y."/>
            <person name="Lin W."/>
            <person name="Duan Y."/>
            <person name="Cao H."/>
            <person name="Xiong S."/>
            <person name="Wang X."/>
            <person name="Wei L."/>
            <person name="Li C."/>
            <person name="Ma Q."/>
            <person name="Ju M."/>
            <person name="Zhao R."/>
            <person name="Li G."/>
            <person name="Mu C."/>
            <person name="Tian Q."/>
            <person name="Mei H."/>
            <person name="Zhang T."/>
            <person name="Gao T."/>
            <person name="Zhang H."/>
        </authorList>
    </citation>
    <scope>NUCLEOTIDE SEQUENCE</scope>
    <source>
        <strain evidence="1">KEN8</strain>
    </source>
</reference>
<dbReference type="EMBL" id="JACGWM010000002">
    <property type="protein sequence ID" value="KAL0389245.1"/>
    <property type="molecule type" value="Genomic_DNA"/>
</dbReference>
<evidence type="ECO:0000313" key="1">
    <source>
        <dbReference type="EMBL" id="KAL0389245.1"/>
    </source>
</evidence>
<accession>A0AAW2S9P6</accession>
<reference evidence="1" key="1">
    <citation type="submission" date="2020-06" db="EMBL/GenBank/DDBJ databases">
        <authorList>
            <person name="Li T."/>
            <person name="Hu X."/>
            <person name="Zhang T."/>
            <person name="Song X."/>
            <person name="Zhang H."/>
            <person name="Dai N."/>
            <person name="Sheng W."/>
            <person name="Hou X."/>
            <person name="Wei L."/>
        </authorList>
    </citation>
    <scope>NUCLEOTIDE SEQUENCE</scope>
    <source>
        <strain evidence="1">KEN8</strain>
        <tissue evidence="1">Leaf</tissue>
    </source>
</reference>
<protein>
    <submittedName>
        <fullName evidence="1">CDPK-related protein kinase</fullName>
    </submittedName>
</protein>
<keyword evidence="1" id="KW-0808">Transferase</keyword>
<proteinExistence type="predicted"/>
<gene>
    <name evidence="1" type="ORF">Scaly_0281600</name>
</gene>
<dbReference type="SUPFAM" id="SSF47473">
    <property type="entry name" value="EF-hand"/>
    <property type="match status" value="1"/>
</dbReference>
<dbReference type="AlphaFoldDB" id="A0AAW2S9P6"/>